<dbReference type="GO" id="GO:0016861">
    <property type="term" value="F:intramolecular oxidoreductase activity, interconverting aldoses and ketoses"/>
    <property type="evidence" value="ECO:0007669"/>
    <property type="project" value="UniProtKB-ARBA"/>
</dbReference>
<dbReference type="SUPFAM" id="SSF89623">
    <property type="entry name" value="Ribose/Galactose isomerase RpiB/AlsB"/>
    <property type="match status" value="1"/>
</dbReference>
<dbReference type="Pfam" id="PF12408">
    <property type="entry name" value="DUF3666"/>
    <property type="match status" value="1"/>
</dbReference>
<comment type="similarity">
    <text evidence="1">Belongs to the LacAB/RpiB family.</text>
</comment>
<evidence type="ECO:0000259" key="4">
    <source>
        <dbReference type="Pfam" id="PF12408"/>
    </source>
</evidence>
<dbReference type="GO" id="GO:0005988">
    <property type="term" value="P:lactose metabolic process"/>
    <property type="evidence" value="ECO:0007669"/>
    <property type="project" value="UniProtKB-KW"/>
</dbReference>
<dbReference type="PANTHER" id="PTHR30345:SF6">
    <property type="entry name" value="RIBOSE 5-PHOSPHATE ISOMERASE"/>
    <property type="match status" value="1"/>
</dbReference>
<evidence type="ECO:0000313" key="8">
    <source>
        <dbReference type="Proteomes" id="UP001241571"/>
    </source>
</evidence>
<dbReference type="NCBIfam" id="NF006753">
    <property type="entry name" value="PRK09273.1"/>
    <property type="match status" value="1"/>
</dbReference>
<keyword evidence="3 5" id="KW-0413">Isomerase</keyword>
<dbReference type="EMBL" id="WVTI01000005">
    <property type="protein sequence ID" value="MXS25983.1"/>
    <property type="molecule type" value="Genomic_DNA"/>
</dbReference>
<protein>
    <submittedName>
        <fullName evidence="5">RpiB/LacA/LacB family sugar-phosphate isomerase</fullName>
    </submittedName>
</protein>
<dbReference type="InterPro" id="IPR022133">
    <property type="entry name" value="Ribose_5_isomerase_C"/>
</dbReference>
<evidence type="ECO:0000313" key="5">
    <source>
        <dbReference type="EMBL" id="MDL4934279.1"/>
    </source>
</evidence>
<dbReference type="Gene3D" id="3.40.1400.10">
    <property type="entry name" value="Sugar-phosphate isomerase, RpiB/LacA/LacB"/>
    <property type="match status" value="1"/>
</dbReference>
<dbReference type="InterPro" id="IPR036569">
    <property type="entry name" value="RpiB_LacA_LacB_sf"/>
</dbReference>
<gene>
    <name evidence="6" type="ORF">GTI89_07930</name>
    <name evidence="5" type="ORF">QRX88_00950</name>
</gene>
<dbReference type="EMBL" id="JASUBT010000001">
    <property type="protein sequence ID" value="MDL4934279.1"/>
    <property type="molecule type" value="Genomic_DNA"/>
</dbReference>
<dbReference type="AlphaFoldDB" id="A0A4V6LJB7"/>
<sequence>MKIALLNEFSQAAKNPIILNELTTIGNKYGHEVYNVGMSEPLLSEDLPEAYSKDNPRLTYIHLGIQAALLLHSGAIDFIVTGCGTGQGALMSLNAYPGVICGYCIEPTDAYLFLQINNGNALSLPYAKGFGWGAELNLETIFDRAFGSNKGNGYPKERKASQNRNAEILNEVKQVMAKPLLSGLKALDPALVRTALTPRFLECFDAGCQNPSIKAFVEKMR</sequence>
<reference evidence="6 7" key="1">
    <citation type="submission" date="2019-04" db="EMBL/GenBank/DDBJ databases">
        <title>Step-wise assembly of the neonatal virome modulated by breast feeding.</title>
        <authorList>
            <person name="Liang G."/>
            <person name="Bushman F."/>
        </authorList>
    </citation>
    <scope>NUCLEOTIDE SEQUENCE [LARGE SCALE GENOMIC DNA]</scope>
    <source>
        <strain evidence="6 7">E3404</strain>
    </source>
</reference>
<dbReference type="PANTHER" id="PTHR30345">
    <property type="entry name" value="RIBOSE-5-PHOSPHATE ISOMERASE B"/>
    <property type="match status" value="1"/>
</dbReference>
<evidence type="ECO:0000313" key="6">
    <source>
        <dbReference type="EMBL" id="MXS25983.1"/>
    </source>
</evidence>
<dbReference type="RefSeq" id="WP_003125523.1">
    <property type="nucleotide sequence ID" value="NZ_CABEIK010000001.1"/>
</dbReference>
<evidence type="ECO:0000256" key="3">
    <source>
        <dbReference type="ARBA" id="ARBA00023235"/>
    </source>
</evidence>
<proteinExistence type="inferred from homology"/>
<dbReference type="InterPro" id="IPR003500">
    <property type="entry name" value="RpiB_LacA_LacB"/>
</dbReference>
<dbReference type="Proteomes" id="UP001241571">
    <property type="component" value="Unassembled WGS sequence"/>
</dbReference>
<accession>A0A4V6LJB7</accession>
<organism evidence="6 7">
    <name type="scientific">Enterococcus gallinarum</name>
    <dbReference type="NCBI Taxonomy" id="1353"/>
    <lineage>
        <taxon>Bacteria</taxon>
        <taxon>Bacillati</taxon>
        <taxon>Bacillota</taxon>
        <taxon>Bacilli</taxon>
        <taxon>Lactobacillales</taxon>
        <taxon>Enterococcaceae</taxon>
        <taxon>Enterococcus</taxon>
    </lineage>
</organism>
<reference evidence="5 8" key="2">
    <citation type="submission" date="2023-06" db="EMBL/GenBank/DDBJ databases">
        <title>Acute promotion of culturable opportunistic pathogens and persistent increase of antibiotic resistance following antibiotic exposure in mouse gut microbiota.</title>
        <authorList>
            <person name="Li L."/>
            <person name="Wang B."/>
            <person name="Sun Y."/>
            <person name="Wang M."/>
            <person name="Xu H."/>
        </authorList>
    </citation>
    <scope>NUCLEOTIDE SEQUENCE [LARGE SCALE GENOMIC DNA]</scope>
    <source>
        <strain evidence="5 8">CRI2_2</strain>
    </source>
</reference>
<keyword evidence="2" id="KW-0423">Lactose metabolism</keyword>
<feature type="domain" description="Ribose-5-phosphate isomerase C-terminal" evidence="4">
    <location>
        <begin position="176"/>
        <end position="219"/>
    </location>
</feature>
<evidence type="ECO:0000256" key="2">
    <source>
        <dbReference type="ARBA" id="ARBA00022736"/>
    </source>
</evidence>
<evidence type="ECO:0000313" key="7">
    <source>
        <dbReference type="Proteomes" id="UP000439965"/>
    </source>
</evidence>
<dbReference type="Pfam" id="PF02502">
    <property type="entry name" value="LacAB_rpiB"/>
    <property type="match status" value="1"/>
</dbReference>
<dbReference type="Proteomes" id="UP000439965">
    <property type="component" value="Unassembled WGS sequence"/>
</dbReference>
<comment type="caution">
    <text evidence="6">The sequence shown here is derived from an EMBL/GenBank/DDBJ whole genome shotgun (WGS) entry which is preliminary data.</text>
</comment>
<evidence type="ECO:0000256" key="1">
    <source>
        <dbReference type="ARBA" id="ARBA00008754"/>
    </source>
</evidence>
<name>A0A4V6LJB7_ENTGA</name>